<name>A0A7J6X1H1_THATH</name>
<reference evidence="1 2" key="1">
    <citation type="submission" date="2020-06" db="EMBL/GenBank/DDBJ databases">
        <title>Transcriptomic and genomic resources for Thalictrum thalictroides and T. hernandezii: Facilitating candidate gene discovery in an emerging model plant lineage.</title>
        <authorList>
            <person name="Arias T."/>
            <person name="Riano-Pachon D.M."/>
            <person name="Di Stilio V.S."/>
        </authorList>
    </citation>
    <scope>NUCLEOTIDE SEQUENCE [LARGE SCALE GENOMIC DNA]</scope>
    <source>
        <strain evidence="2">cv. WT478/WT964</strain>
        <tissue evidence="1">Leaves</tissue>
    </source>
</reference>
<dbReference type="OrthoDB" id="412787at2759"/>
<protein>
    <submittedName>
        <fullName evidence="1">Carbon catabolite repressor protein 4-like protein</fullName>
    </submittedName>
</protein>
<dbReference type="Proteomes" id="UP000554482">
    <property type="component" value="Unassembled WGS sequence"/>
</dbReference>
<sequence>MTEQPMPSMKMEQKRKRYKREQWLYIRISCSYCGKNKRFECTAVDAETKLQVRQVKAILTSRVIPAHTPTPRHLLPVNGSDRMGCLDLDGRIASSGTFTVLSYNILAELSATKIKFCIQVEYNKAAQSLTDALGPNIPKKTALSRLLKDNVALIAVVEAKFSNHAADTPRKRQLLCVVT</sequence>
<accession>A0A7J6X1H1</accession>
<proteinExistence type="predicted"/>
<keyword evidence="2" id="KW-1185">Reference proteome</keyword>
<organism evidence="1 2">
    <name type="scientific">Thalictrum thalictroides</name>
    <name type="common">Rue-anemone</name>
    <name type="synonym">Anemone thalictroides</name>
    <dbReference type="NCBI Taxonomy" id="46969"/>
    <lineage>
        <taxon>Eukaryota</taxon>
        <taxon>Viridiplantae</taxon>
        <taxon>Streptophyta</taxon>
        <taxon>Embryophyta</taxon>
        <taxon>Tracheophyta</taxon>
        <taxon>Spermatophyta</taxon>
        <taxon>Magnoliopsida</taxon>
        <taxon>Ranunculales</taxon>
        <taxon>Ranunculaceae</taxon>
        <taxon>Thalictroideae</taxon>
        <taxon>Thalictrum</taxon>
    </lineage>
</organism>
<evidence type="ECO:0000313" key="1">
    <source>
        <dbReference type="EMBL" id="KAF5202252.1"/>
    </source>
</evidence>
<dbReference type="EMBL" id="JABWDY010008394">
    <property type="protein sequence ID" value="KAF5202252.1"/>
    <property type="molecule type" value="Genomic_DNA"/>
</dbReference>
<dbReference type="AlphaFoldDB" id="A0A7J6X1H1"/>
<gene>
    <name evidence="1" type="ORF">FRX31_008161</name>
</gene>
<evidence type="ECO:0000313" key="2">
    <source>
        <dbReference type="Proteomes" id="UP000554482"/>
    </source>
</evidence>
<comment type="caution">
    <text evidence="1">The sequence shown here is derived from an EMBL/GenBank/DDBJ whole genome shotgun (WGS) entry which is preliminary data.</text>
</comment>